<feature type="domain" description="Beta/gamma crystallin 'Greek key'" evidence="5">
    <location>
        <begin position="119"/>
        <end position="159"/>
    </location>
</feature>
<dbReference type="PANTHER" id="PTHR11818">
    <property type="entry name" value="BETA/GAMMA CRYSTALLIN"/>
    <property type="match status" value="1"/>
</dbReference>
<feature type="domain" description="Beta/gamma crystallin 'Greek key'" evidence="5">
    <location>
        <begin position="160"/>
        <end position="202"/>
    </location>
</feature>
<dbReference type="FunFam" id="2.60.20.10:FF:000003">
    <property type="entry name" value="Crystallin gamma S"/>
    <property type="match status" value="1"/>
</dbReference>
<dbReference type="Gene3D" id="2.60.20.10">
    <property type="entry name" value="Crystallins"/>
    <property type="match status" value="2"/>
</dbReference>
<dbReference type="PANTHER" id="PTHR11818:SF107">
    <property type="entry name" value="CRYGMX PROTEIN"/>
    <property type="match status" value="1"/>
</dbReference>
<feature type="domain" description="Beta/gamma crystallin 'Greek key'" evidence="5">
    <location>
        <begin position="71"/>
        <end position="113"/>
    </location>
</feature>
<comment type="function">
    <text evidence="1">Crystallins are the dominant structural components of the vertebrate eye lens.</text>
</comment>
<dbReference type="GO" id="GO:0005212">
    <property type="term" value="F:structural constituent of eye lens"/>
    <property type="evidence" value="ECO:0007669"/>
    <property type="project" value="UniProtKB-KW"/>
</dbReference>
<dbReference type="AlphaFoldDB" id="A0A3P9J1Y2"/>
<evidence type="ECO:0000256" key="4">
    <source>
        <dbReference type="ARBA" id="ARBA00022737"/>
    </source>
</evidence>
<dbReference type="Proteomes" id="UP000265200">
    <property type="component" value="Chromosome 19"/>
</dbReference>
<comment type="similarity">
    <text evidence="2">Belongs to the beta/gamma-crystallin family.</text>
</comment>
<sequence length="205" mass="24278">VSGSQKPDPSKVYKEVRHKPSPWSALNLTQLQWIVFYEDRNFQGRHYECSSDSPEMQNFFGRCNSIRVESGCWVAYEKPNYSGYQYMLHKGDYPGFQHWAGFNDCIRSCRMIPPYTGNYRMKIFERSDFGGQNLELVEDCPNLHERFHTRDISSANVMEGYWMLHEHPNYRGRQYFLRPGEYRRHSEWGSTSPTFGSLRRVTESN</sequence>
<dbReference type="Pfam" id="PF00030">
    <property type="entry name" value="Crystall"/>
    <property type="match status" value="2"/>
</dbReference>
<evidence type="ECO:0000313" key="6">
    <source>
        <dbReference type="Ensembl" id="ENSORLP00015026244.1"/>
    </source>
</evidence>
<reference key="1">
    <citation type="journal article" date="2007" name="Nature">
        <title>The medaka draft genome and insights into vertebrate genome evolution.</title>
        <authorList>
            <person name="Kasahara M."/>
            <person name="Naruse K."/>
            <person name="Sasaki S."/>
            <person name="Nakatani Y."/>
            <person name="Qu W."/>
            <person name="Ahsan B."/>
            <person name="Yamada T."/>
            <person name="Nagayasu Y."/>
            <person name="Doi K."/>
            <person name="Kasai Y."/>
            <person name="Jindo T."/>
            <person name="Kobayashi D."/>
            <person name="Shimada A."/>
            <person name="Toyoda A."/>
            <person name="Kuroki Y."/>
            <person name="Fujiyama A."/>
            <person name="Sasaki T."/>
            <person name="Shimizu A."/>
            <person name="Asakawa S."/>
            <person name="Shimizu N."/>
            <person name="Hashimoto S."/>
            <person name="Yang J."/>
            <person name="Lee Y."/>
            <person name="Matsushima K."/>
            <person name="Sugano S."/>
            <person name="Sakaizumi M."/>
            <person name="Narita T."/>
            <person name="Ohishi K."/>
            <person name="Haga S."/>
            <person name="Ohta F."/>
            <person name="Nomoto H."/>
            <person name="Nogata K."/>
            <person name="Morishita T."/>
            <person name="Endo T."/>
            <person name="Shin-I T."/>
            <person name="Takeda H."/>
            <person name="Morishita S."/>
            <person name="Kohara Y."/>
        </authorList>
    </citation>
    <scope>NUCLEOTIDE SEQUENCE [LARGE SCALE GENOMIC DNA]</scope>
    <source>
        <strain>Hd-rR</strain>
    </source>
</reference>
<evidence type="ECO:0000313" key="7">
    <source>
        <dbReference type="Proteomes" id="UP000265200"/>
    </source>
</evidence>
<evidence type="ECO:0000256" key="1">
    <source>
        <dbReference type="ARBA" id="ARBA00003689"/>
    </source>
</evidence>
<name>A0A3P9J1Y2_ORYLA</name>
<evidence type="ECO:0000259" key="5">
    <source>
        <dbReference type="PROSITE" id="PS50915"/>
    </source>
</evidence>
<reference evidence="6" key="3">
    <citation type="submission" date="2025-08" db="UniProtKB">
        <authorList>
            <consortium name="Ensembl"/>
        </authorList>
    </citation>
    <scope>IDENTIFICATION</scope>
    <source>
        <strain evidence="6">HSOK</strain>
    </source>
</reference>
<dbReference type="FunFam" id="2.60.20.10:FF:000001">
    <property type="entry name" value="Crystallin gamma S"/>
    <property type="match status" value="1"/>
</dbReference>
<dbReference type="InterPro" id="IPR011024">
    <property type="entry name" value="G_crystallin-like"/>
</dbReference>
<evidence type="ECO:0000256" key="3">
    <source>
        <dbReference type="ARBA" id="ARBA00022613"/>
    </source>
</evidence>
<organism evidence="6 7">
    <name type="scientific">Oryzias latipes</name>
    <name type="common">Japanese rice fish</name>
    <name type="synonym">Japanese killifish</name>
    <dbReference type="NCBI Taxonomy" id="8090"/>
    <lineage>
        <taxon>Eukaryota</taxon>
        <taxon>Metazoa</taxon>
        <taxon>Chordata</taxon>
        <taxon>Craniata</taxon>
        <taxon>Vertebrata</taxon>
        <taxon>Euteleostomi</taxon>
        <taxon>Actinopterygii</taxon>
        <taxon>Neopterygii</taxon>
        <taxon>Teleostei</taxon>
        <taxon>Neoteleostei</taxon>
        <taxon>Acanthomorphata</taxon>
        <taxon>Ovalentaria</taxon>
        <taxon>Atherinomorphae</taxon>
        <taxon>Beloniformes</taxon>
        <taxon>Adrianichthyidae</taxon>
        <taxon>Oryziinae</taxon>
        <taxon>Oryzias</taxon>
    </lineage>
</organism>
<dbReference type="InterPro" id="IPR050252">
    <property type="entry name" value="Beta/Gamma-Crystallin"/>
</dbReference>
<protein>
    <submittedName>
        <fullName evidence="6">Crystallin, gamma MX</fullName>
    </submittedName>
</protein>
<dbReference type="Ensembl" id="ENSORLT00015003358.1">
    <property type="protein sequence ID" value="ENSORLP00015026244.1"/>
    <property type="gene ID" value="ENSORLG00015007790.1"/>
</dbReference>
<dbReference type="PROSITE" id="PS50915">
    <property type="entry name" value="CRYSTALLIN_BETA_GAMMA"/>
    <property type="match status" value="4"/>
</dbReference>
<feature type="domain" description="Beta/gamma crystallin 'Greek key'" evidence="5">
    <location>
        <begin position="32"/>
        <end position="70"/>
    </location>
</feature>
<dbReference type="SUPFAM" id="SSF49695">
    <property type="entry name" value="gamma-Crystallin-like"/>
    <property type="match status" value="1"/>
</dbReference>
<accession>A0A3P9J1Y2</accession>
<dbReference type="PRINTS" id="PR01367">
    <property type="entry name" value="BGCRYSTALLIN"/>
</dbReference>
<dbReference type="SMART" id="SM00247">
    <property type="entry name" value="XTALbg"/>
    <property type="match status" value="2"/>
</dbReference>
<reference evidence="6 7" key="2">
    <citation type="submission" date="2017-04" db="EMBL/GenBank/DDBJ databases">
        <title>CpG methylation of centromeres and impact of large insertions on vertebrate speciation.</title>
        <authorList>
            <person name="Ichikawa K."/>
            <person name="Yoshimura J."/>
            <person name="Morishita S."/>
        </authorList>
    </citation>
    <scope>NUCLEOTIDE SEQUENCE</scope>
    <source>
        <strain evidence="6 7">HSOK</strain>
    </source>
</reference>
<evidence type="ECO:0000256" key="2">
    <source>
        <dbReference type="ARBA" id="ARBA00009646"/>
    </source>
</evidence>
<reference evidence="6" key="4">
    <citation type="submission" date="2025-09" db="UniProtKB">
        <authorList>
            <consortium name="Ensembl"/>
        </authorList>
    </citation>
    <scope>IDENTIFICATION</scope>
    <source>
        <strain evidence="6">HSOK</strain>
    </source>
</reference>
<dbReference type="InterPro" id="IPR001064">
    <property type="entry name" value="Beta/gamma_crystallin"/>
</dbReference>
<proteinExistence type="inferred from homology"/>
<keyword evidence="4" id="KW-0677">Repeat</keyword>
<keyword evidence="3" id="KW-0273">Eye lens protein</keyword>